<comment type="caution">
    <text evidence="7">The sequence shown here is derived from an EMBL/GenBank/DDBJ whole genome shotgun (WGS) entry which is preliminary data.</text>
</comment>
<feature type="transmembrane region" description="Helical" evidence="6">
    <location>
        <begin position="180"/>
        <end position="196"/>
    </location>
</feature>
<dbReference type="Gene3D" id="1.20.1530.10">
    <property type="entry name" value="Na+/H+ antiporter like domain"/>
    <property type="match status" value="1"/>
</dbReference>
<feature type="transmembrane region" description="Helical" evidence="6">
    <location>
        <begin position="97"/>
        <end position="116"/>
    </location>
</feature>
<name>A0ABU5DVE0_9PROT</name>
<dbReference type="InterPro" id="IPR023171">
    <property type="entry name" value="Na/H_antiporter_dom_sf"/>
</dbReference>
<keyword evidence="6" id="KW-0813">Transport</keyword>
<gene>
    <name evidence="6 7" type="primary">nhaA</name>
    <name evidence="7" type="ORF">SMD31_04960</name>
</gene>
<keyword evidence="3 6" id="KW-0812">Transmembrane</keyword>
<dbReference type="PANTHER" id="PTHR30341:SF0">
    <property type="entry name" value="NA(+)_H(+) ANTIPORTER NHAA"/>
    <property type="match status" value="1"/>
</dbReference>
<dbReference type="HAMAP" id="MF_01844">
    <property type="entry name" value="NhaA"/>
    <property type="match status" value="1"/>
</dbReference>
<evidence type="ECO:0000256" key="4">
    <source>
        <dbReference type="ARBA" id="ARBA00022989"/>
    </source>
</evidence>
<evidence type="ECO:0000256" key="5">
    <source>
        <dbReference type="ARBA" id="ARBA00023136"/>
    </source>
</evidence>
<evidence type="ECO:0000313" key="8">
    <source>
        <dbReference type="Proteomes" id="UP001271769"/>
    </source>
</evidence>
<feature type="transmembrane region" description="Helical" evidence="6">
    <location>
        <begin position="155"/>
        <end position="174"/>
    </location>
</feature>
<comment type="function">
    <text evidence="6">Na(+)/H(+) antiporter that extrudes sodium in exchange for external protons.</text>
</comment>
<dbReference type="RefSeq" id="WP_320499653.1">
    <property type="nucleotide sequence ID" value="NZ_JAXCLX010000001.1"/>
</dbReference>
<dbReference type="InterPro" id="IPR004670">
    <property type="entry name" value="NhaA"/>
</dbReference>
<proteinExistence type="inferred from homology"/>
<keyword evidence="6" id="KW-0406">Ion transport</keyword>
<dbReference type="NCBIfam" id="NF007112">
    <property type="entry name" value="PRK09561.1"/>
    <property type="match status" value="1"/>
</dbReference>
<comment type="subcellular location">
    <subcellularLocation>
        <location evidence="1">Cell inner membrane</location>
        <topology evidence="1">Multi-pass membrane protein</topology>
    </subcellularLocation>
    <subcellularLocation>
        <location evidence="6">Cell membrane</location>
        <topology evidence="6">Multi-pass membrane protein</topology>
    </subcellularLocation>
</comment>
<reference evidence="7 8" key="1">
    <citation type="journal article" date="2013" name="Antonie Van Leeuwenhoek">
        <title>Dongia rigui sp. nov., isolated from freshwater of a large wetland in Korea.</title>
        <authorList>
            <person name="Baik K.S."/>
            <person name="Hwang Y.M."/>
            <person name="Choi J.S."/>
            <person name="Kwon J."/>
            <person name="Seong C.N."/>
        </authorList>
    </citation>
    <scope>NUCLEOTIDE SEQUENCE [LARGE SCALE GENOMIC DNA]</scope>
    <source>
        <strain evidence="7 8">04SU4-P</strain>
    </source>
</reference>
<feature type="transmembrane region" description="Helical" evidence="6">
    <location>
        <begin position="58"/>
        <end position="76"/>
    </location>
</feature>
<keyword evidence="8" id="KW-1185">Reference proteome</keyword>
<comment type="similarity">
    <text evidence="6">Belongs to the NhaA Na(+)/H(+) (TC 2.A.33) antiporter family.</text>
</comment>
<comment type="catalytic activity">
    <reaction evidence="6">
        <text>Na(+)(in) + 2 H(+)(out) = Na(+)(out) + 2 H(+)(in)</text>
        <dbReference type="Rhea" id="RHEA:29251"/>
        <dbReference type="ChEBI" id="CHEBI:15378"/>
        <dbReference type="ChEBI" id="CHEBI:29101"/>
    </reaction>
</comment>
<evidence type="ECO:0000313" key="7">
    <source>
        <dbReference type="EMBL" id="MDY0871255.1"/>
    </source>
</evidence>
<keyword evidence="5 6" id="KW-0472">Membrane</keyword>
<evidence type="ECO:0000256" key="3">
    <source>
        <dbReference type="ARBA" id="ARBA00022692"/>
    </source>
</evidence>
<feature type="transmembrane region" description="Helical" evidence="6">
    <location>
        <begin position="208"/>
        <end position="236"/>
    </location>
</feature>
<keyword evidence="6" id="KW-0915">Sodium</keyword>
<keyword evidence="2 6" id="KW-1003">Cell membrane</keyword>
<feature type="transmembrane region" description="Helical" evidence="6">
    <location>
        <begin position="327"/>
        <end position="350"/>
    </location>
</feature>
<evidence type="ECO:0000256" key="1">
    <source>
        <dbReference type="ARBA" id="ARBA00004429"/>
    </source>
</evidence>
<dbReference type="NCBIfam" id="NF007111">
    <property type="entry name" value="PRK09560.1"/>
    <property type="match status" value="1"/>
</dbReference>
<accession>A0ABU5DVE0</accession>
<dbReference type="Pfam" id="PF06965">
    <property type="entry name" value="Na_H_antiport_1"/>
    <property type="match status" value="1"/>
</dbReference>
<dbReference type="EMBL" id="JAXCLX010000001">
    <property type="protein sequence ID" value="MDY0871255.1"/>
    <property type="molecule type" value="Genomic_DNA"/>
</dbReference>
<protein>
    <recommendedName>
        <fullName evidence="6">Na(+)/H(+) antiporter NhaA</fullName>
    </recommendedName>
    <alternativeName>
        <fullName evidence="6">Sodium/proton antiporter NhaA</fullName>
    </alternativeName>
</protein>
<evidence type="ECO:0000256" key="6">
    <source>
        <dbReference type="HAMAP-Rule" id="MF_01844"/>
    </source>
</evidence>
<dbReference type="Proteomes" id="UP001271769">
    <property type="component" value="Unassembled WGS sequence"/>
</dbReference>
<keyword evidence="6" id="KW-0739">Sodium transport</keyword>
<feature type="transmembrane region" description="Helical" evidence="6">
    <location>
        <begin position="256"/>
        <end position="277"/>
    </location>
</feature>
<organism evidence="7 8">
    <name type="scientific">Dongia rigui</name>
    <dbReference type="NCBI Taxonomy" id="940149"/>
    <lineage>
        <taxon>Bacteria</taxon>
        <taxon>Pseudomonadati</taxon>
        <taxon>Pseudomonadota</taxon>
        <taxon>Alphaproteobacteria</taxon>
        <taxon>Rhodospirillales</taxon>
        <taxon>Dongiaceae</taxon>
        <taxon>Dongia</taxon>
    </lineage>
</organism>
<evidence type="ECO:0000256" key="2">
    <source>
        <dbReference type="ARBA" id="ARBA00022475"/>
    </source>
</evidence>
<feature type="transmembrane region" description="Helical" evidence="6">
    <location>
        <begin position="289"/>
        <end position="315"/>
    </location>
</feature>
<sequence length="387" mass="40256">MNPLRQFLQLESSGGILLLLAAVLALICDNSALSGLYQGFLNLPFGVTLGQVGLVKPLLLWINDGLMAIFFFLVGLEIKREVLAGELSSPAQASLPGIAALGGMALPALVYCLVNRASPEYLAGWAIPAATDIAFALAVLTLLGDRVPASLKVFLLALAITDDLGAIIIIAVFYTADLSLISLGLAAIGLAGLLVLNRMNVRRITPYVLIGIFIWVCVLKSGVHATLAGVAVAFFIPFKGEADTEHSPLRRAEHGLHPWVSFAIMPIFAFANAGVSLSGVSTETLLHPLTLGIALGLFLGKQAGVLGAVLIGVALRLCQRPSGASWAQIYGVALLTGIGFTMSLFIGGLAFPDPALAAEIRLGVIGGSLLSAVLGFVVLRLTSAAKT</sequence>
<dbReference type="NCBIfam" id="TIGR00773">
    <property type="entry name" value="NhaA"/>
    <property type="match status" value="1"/>
</dbReference>
<keyword evidence="4 6" id="KW-1133">Transmembrane helix</keyword>
<feature type="transmembrane region" description="Helical" evidence="6">
    <location>
        <begin position="122"/>
        <end position="143"/>
    </location>
</feature>
<dbReference type="PANTHER" id="PTHR30341">
    <property type="entry name" value="SODIUM ION/PROTON ANTIPORTER NHAA-RELATED"/>
    <property type="match status" value="1"/>
</dbReference>
<keyword evidence="6" id="KW-0050">Antiport</keyword>
<feature type="transmembrane region" description="Helical" evidence="6">
    <location>
        <begin position="362"/>
        <end position="381"/>
    </location>
</feature>